<reference evidence="5" key="1">
    <citation type="journal article" date="2020" name="Nature">
        <title>Giant virus diversity and host interactions through global metagenomics.</title>
        <authorList>
            <person name="Schulz F."/>
            <person name="Roux S."/>
            <person name="Paez-Espino D."/>
            <person name="Jungbluth S."/>
            <person name="Walsh D.A."/>
            <person name="Denef V.J."/>
            <person name="McMahon K.D."/>
            <person name="Konstantinidis K.T."/>
            <person name="Eloe-Fadrosh E.A."/>
            <person name="Kyrpides N.C."/>
            <person name="Woyke T."/>
        </authorList>
    </citation>
    <scope>NUCLEOTIDE SEQUENCE</scope>
    <source>
        <strain evidence="5">GVMAG-M-3300018080-19</strain>
    </source>
</reference>
<dbReference type="GO" id="GO:0003676">
    <property type="term" value="F:nucleic acid binding"/>
    <property type="evidence" value="ECO:0007669"/>
    <property type="project" value="InterPro"/>
</dbReference>
<dbReference type="InterPro" id="IPR012337">
    <property type="entry name" value="RNaseH-like_sf"/>
</dbReference>
<dbReference type="InterPro" id="IPR036397">
    <property type="entry name" value="RNaseH_sf"/>
</dbReference>
<evidence type="ECO:0000256" key="2">
    <source>
        <dbReference type="ARBA" id="ARBA00022801"/>
    </source>
</evidence>
<dbReference type="AlphaFoldDB" id="A0A6C0BNH4"/>
<dbReference type="SUPFAM" id="SSF53098">
    <property type="entry name" value="Ribonuclease H-like"/>
    <property type="match status" value="1"/>
</dbReference>
<organism evidence="5">
    <name type="scientific">viral metagenome</name>
    <dbReference type="NCBI Taxonomy" id="1070528"/>
    <lineage>
        <taxon>unclassified sequences</taxon>
        <taxon>metagenomes</taxon>
        <taxon>organismal metagenomes</taxon>
    </lineage>
</organism>
<dbReference type="Gene3D" id="3.30.420.10">
    <property type="entry name" value="Ribonuclease H-like superfamily/Ribonuclease H"/>
    <property type="match status" value="1"/>
</dbReference>
<keyword evidence="3" id="KW-0269">Exonuclease</keyword>
<keyword evidence="2" id="KW-0378">Hydrolase</keyword>
<evidence type="ECO:0000313" key="5">
    <source>
        <dbReference type="EMBL" id="QHS93572.1"/>
    </source>
</evidence>
<dbReference type="Pfam" id="PF00929">
    <property type="entry name" value="RNase_T"/>
    <property type="match status" value="1"/>
</dbReference>
<feature type="domain" description="Exonuclease" evidence="4">
    <location>
        <begin position="4"/>
        <end position="187"/>
    </location>
</feature>
<dbReference type="GO" id="GO:0000175">
    <property type="term" value="F:3'-5'-RNA exonuclease activity"/>
    <property type="evidence" value="ECO:0007669"/>
    <property type="project" value="InterPro"/>
</dbReference>
<sequence length="214" mass="24556">MVDYLVVIDFEANAQRHGVIYPQEITEFPGVIIDVAHQTIDRKNTFQQYCKIKKRLDPFATELTGITQEQVDAGQPFPIVLEAFMKWLRTSIPSGHSYLVVTCGDWDFRTCFPKQCNFSGIPVPPIFTSWCNVKKIYCQVLNRRRAGGMKAMLENLGLPLRGRHHSGIDDALNIAEICLYLLRCGALFEVTGTLQDKRIRRVYRWEACSKKKQI</sequence>
<dbReference type="PANTHER" id="PTHR23044">
    <property type="entry name" value="3'-5' EXONUCLEASE ERI1-RELATED"/>
    <property type="match status" value="1"/>
</dbReference>
<accession>A0A6C0BNH4</accession>
<evidence type="ECO:0000259" key="4">
    <source>
        <dbReference type="SMART" id="SM00479"/>
    </source>
</evidence>
<dbReference type="InterPro" id="IPR047201">
    <property type="entry name" value="ERI-1_3'hExo-like"/>
</dbReference>
<keyword evidence="1" id="KW-0540">Nuclease</keyword>
<dbReference type="CDD" id="cd06133">
    <property type="entry name" value="ERI-1_3'hExo_like"/>
    <property type="match status" value="1"/>
</dbReference>
<dbReference type="InterPro" id="IPR051274">
    <property type="entry name" value="3-5_Exoribonuclease"/>
</dbReference>
<dbReference type="PANTHER" id="PTHR23044:SF61">
    <property type="entry name" value="3'-5' EXORIBONUCLEASE 1-RELATED"/>
    <property type="match status" value="1"/>
</dbReference>
<protein>
    <recommendedName>
        <fullName evidence="4">Exonuclease domain-containing protein</fullName>
    </recommendedName>
</protein>
<name>A0A6C0BNH4_9ZZZZ</name>
<dbReference type="InterPro" id="IPR013520">
    <property type="entry name" value="Ribonucl_H"/>
</dbReference>
<dbReference type="SMART" id="SM00479">
    <property type="entry name" value="EXOIII"/>
    <property type="match status" value="1"/>
</dbReference>
<dbReference type="EMBL" id="MN739207">
    <property type="protein sequence ID" value="QHS93572.1"/>
    <property type="molecule type" value="Genomic_DNA"/>
</dbReference>
<evidence type="ECO:0000256" key="1">
    <source>
        <dbReference type="ARBA" id="ARBA00022722"/>
    </source>
</evidence>
<evidence type="ECO:0000256" key="3">
    <source>
        <dbReference type="ARBA" id="ARBA00022839"/>
    </source>
</evidence>
<proteinExistence type="predicted"/>